<dbReference type="InterPro" id="IPR011032">
    <property type="entry name" value="GroES-like_sf"/>
</dbReference>
<dbReference type="InterPro" id="IPR020843">
    <property type="entry name" value="ER"/>
</dbReference>
<dbReference type="Proteomes" id="UP000054321">
    <property type="component" value="Unassembled WGS sequence"/>
</dbReference>
<dbReference type="SUPFAM" id="SSF50129">
    <property type="entry name" value="GroES-like"/>
    <property type="match status" value="1"/>
</dbReference>
<organism evidence="4 5">
    <name type="scientific">Oidiodendron maius (strain Zn)</name>
    <dbReference type="NCBI Taxonomy" id="913774"/>
    <lineage>
        <taxon>Eukaryota</taxon>
        <taxon>Fungi</taxon>
        <taxon>Dikarya</taxon>
        <taxon>Ascomycota</taxon>
        <taxon>Pezizomycotina</taxon>
        <taxon>Leotiomycetes</taxon>
        <taxon>Leotiomycetes incertae sedis</taxon>
        <taxon>Myxotrichaceae</taxon>
        <taxon>Oidiodendron</taxon>
    </lineage>
</organism>
<dbReference type="SMART" id="SM00829">
    <property type="entry name" value="PKS_ER"/>
    <property type="match status" value="1"/>
</dbReference>
<dbReference type="InterPro" id="IPR013154">
    <property type="entry name" value="ADH-like_N"/>
</dbReference>
<dbReference type="InterPro" id="IPR047122">
    <property type="entry name" value="Trans-enoyl_RdTase-like"/>
</dbReference>
<comment type="similarity">
    <text evidence="1">Belongs to the zinc-containing alcohol dehydrogenase family.</text>
</comment>
<protein>
    <recommendedName>
        <fullName evidence="3">Enoyl reductase (ER) domain-containing protein</fullName>
    </recommendedName>
</protein>
<evidence type="ECO:0000256" key="2">
    <source>
        <dbReference type="ARBA" id="ARBA00023002"/>
    </source>
</evidence>
<dbReference type="OrthoDB" id="48317at2759"/>
<dbReference type="Gene3D" id="3.90.180.10">
    <property type="entry name" value="Medium-chain alcohol dehydrogenases, catalytic domain"/>
    <property type="match status" value="1"/>
</dbReference>
<evidence type="ECO:0000259" key="3">
    <source>
        <dbReference type="SMART" id="SM00829"/>
    </source>
</evidence>
<proteinExistence type="inferred from homology"/>
<reference evidence="5" key="2">
    <citation type="submission" date="2015-01" db="EMBL/GenBank/DDBJ databases">
        <title>Evolutionary Origins and Diversification of the Mycorrhizal Mutualists.</title>
        <authorList>
            <consortium name="DOE Joint Genome Institute"/>
            <consortium name="Mycorrhizal Genomics Consortium"/>
            <person name="Kohler A."/>
            <person name="Kuo A."/>
            <person name="Nagy L.G."/>
            <person name="Floudas D."/>
            <person name="Copeland A."/>
            <person name="Barry K.W."/>
            <person name="Cichocki N."/>
            <person name="Veneault-Fourrey C."/>
            <person name="LaButti K."/>
            <person name="Lindquist E.A."/>
            <person name="Lipzen A."/>
            <person name="Lundell T."/>
            <person name="Morin E."/>
            <person name="Murat C."/>
            <person name="Riley R."/>
            <person name="Ohm R."/>
            <person name="Sun H."/>
            <person name="Tunlid A."/>
            <person name="Henrissat B."/>
            <person name="Grigoriev I.V."/>
            <person name="Hibbett D.S."/>
            <person name="Martin F."/>
        </authorList>
    </citation>
    <scope>NUCLEOTIDE SEQUENCE [LARGE SCALE GENOMIC DNA]</scope>
    <source>
        <strain evidence="5">Zn</strain>
    </source>
</reference>
<dbReference type="PANTHER" id="PTHR45348:SF2">
    <property type="entry name" value="ZINC-TYPE ALCOHOL DEHYDROGENASE-LIKE PROTEIN C2E1P3.01"/>
    <property type="match status" value="1"/>
</dbReference>
<dbReference type="CDD" id="cd08249">
    <property type="entry name" value="enoyl_reductase_like"/>
    <property type="match status" value="1"/>
</dbReference>
<sequence length="360" mass="38492">MSSLIQNYGLIRKSIGHAAVEPIPIPKLLDDYVLVRTVAVAINPTDWTTLEAAGDDGTLVGCDFAGTVEEIGPAVTKNLKKGDRVVGCAHGANDANPQTGAFARYIISKGDLVMRVPDGVSWEAAASVAAGVATVGQGLYKHMGLPLPGTETRREDGAPILIYGGSTATGTIAIQFAKLSGRKVYTTCSPKHFELMKSRGADFVYDYHAPNVGNQIRIDTQNRLTQVFDTVALDSTAATCAAAFGPNGGIYVNLLGVDAPRLDVKSVFFLGYDASGESYIFEGEKYPASPETFKFMREFLSIAEKLWEEGKWKPHPTRVGSGGLTGVPGGMKEMKEGKVSGEKLVYLVDETKLPLGNRKI</sequence>
<dbReference type="InterPro" id="IPR013149">
    <property type="entry name" value="ADH-like_C"/>
</dbReference>
<dbReference type="InterPro" id="IPR036291">
    <property type="entry name" value="NAD(P)-bd_dom_sf"/>
</dbReference>
<feature type="domain" description="Enoyl reductase (ER)" evidence="3">
    <location>
        <begin position="13"/>
        <end position="345"/>
    </location>
</feature>
<name>A0A0C3D5M8_OIDMZ</name>
<evidence type="ECO:0000313" key="4">
    <source>
        <dbReference type="EMBL" id="KIM97202.1"/>
    </source>
</evidence>
<dbReference type="FunCoup" id="A0A0C3D5M8">
    <property type="interactions" value="279"/>
</dbReference>
<dbReference type="GO" id="GO:0016651">
    <property type="term" value="F:oxidoreductase activity, acting on NAD(P)H"/>
    <property type="evidence" value="ECO:0007669"/>
    <property type="project" value="InterPro"/>
</dbReference>
<gene>
    <name evidence="4" type="ORF">OIDMADRAFT_130965</name>
</gene>
<evidence type="ECO:0000256" key="1">
    <source>
        <dbReference type="ARBA" id="ARBA00008072"/>
    </source>
</evidence>
<dbReference type="Pfam" id="PF08240">
    <property type="entry name" value="ADH_N"/>
    <property type="match status" value="1"/>
</dbReference>
<keyword evidence="2" id="KW-0560">Oxidoreductase</keyword>
<evidence type="ECO:0000313" key="5">
    <source>
        <dbReference type="Proteomes" id="UP000054321"/>
    </source>
</evidence>
<dbReference type="HOGENOM" id="CLU_026673_16_1_1"/>
<reference evidence="4 5" key="1">
    <citation type="submission" date="2014-04" db="EMBL/GenBank/DDBJ databases">
        <authorList>
            <consortium name="DOE Joint Genome Institute"/>
            <person name="Kuo A."/>
            <person name="Martino E."/>
            <person name="Perotto S."/>
            <person name="Kohler A."/>
            <person name="Nagy L.G."/>
            <person name="Floudas D."/>
            <person name="Copeland A."/>
            <person name="Barry K.W."/>
            <person name="Cichocki N."/>
            <person name="Veneault-Fourrey C."/>
            <person name="LaButti K."/>
            <person name="Lindquist E.A."/>
            <person name="Lipzen A."/>
            <person name="Lundell T."/>
            <person name="Morin E."/>
            <person name="Murat C."/>
            <person name="Sun H."/>
            <person name="Tunlid A."/>
            <person name="Henrissat B."/>
            <person name="Grigoriev I.V."/>
            <person name="Hibbett D.S."/>
            <person name="Martin F."/>
            <person name="Nordberg H.P."/>
            <person name="Cantor M.N."/>
            <person name="Hua S.X."/>
        </authorList>
    </citation>
    <scope>NUCLEOTIDE SEQUENCE [LARGE SCALE GENOMIC DNA]</scope>
    <source>
        <strain evidence="4 5">Zn</strain>
    </source>
</reference>
<keyword evidence="5" id="KW-1185">Reference proteome</keyword>
<dbReference type="Gene3D" id="3.40.50.720">
    <property type="entry name" value="NAD(P)-binding Rossmann-like Domain"/>
    <property type="match status" value="1"/>
</dbReference>
<dbReference type="Pfam" id="PF00107">
    <property type="entry name" value="ADH_zinc_N"/>
    <property type="match status" value="1"/>
</dbReference>
<dbReference type="STRING" id="913774.A0A0C3D5M8"/>
<dbReference type="AlphaFoldDB" id="A0A0C3D5M8"/>
<dbReference type="PANTHER" id="PTHR45348">
    <property type="entry name" value="HYPOTHETICAL OXIDOREDUCTASE (EUROFUNG)"/>
    <property type="match status" value="1"/>
</dbReference>
<dbReference type="EMBL" id="KN832882">
    <property type="protein sequence ID" value="KIM97202.1"/>
    <property type="molecule type" value="Genomic_DNA"/>
</dbReference>
<dbReference type="InParanoid" id="A0A0C3D5M8"/>
<accession>A0A0C3D5M8</accession>
<dbReference type="SUPFAM" id="SSF51735">
    <property type="entry name" value="NAD(P)-binding Rossmann-fold domains"/>
    <property type="match status" value="1"/>
</dbReference>